<dbReference type="InterPro" id="IPR035386">
    <property type="entry name" value="Arm-DNA-bind_5"/>
</dbReference>
<name>A0ABZ2Z794_9BACT</name>
<evidence type="ECO:0000313" key="5">
    <source>
        <dbReference type="EMBL" id="WZN47588.1"/>
    </source>
</evidence>
<proteinExistence type="inferred from homology"/>
<dbReference type="InterPro" id="IPR002104">
    <property type="entry name" value="Integrase_catalytic"/>
</dbReference>
<organism evidence="5 6">
    <name type="scientific">Chitinophaga caseinilytica</name>
    <dbReference type="NCBI Taxonomy" id="2267521"/>
    <lineage>
        <taxon>Bacteria</taxon>
        <taxon>Pseudomonadati</taxon>
        <taxon>Bacteroidota</taxon>
        <taxon>Chitinophagia</taxon>
        <taxon>Chitinophagales</taxon>
        <taxon>Chitinophagaceae</taxon>
        <taxon>Chitinophaga</taxon>
    </lineage>
</organism>
<dbReference type="RefSeq" id="WP_341842218.1">
    <property type="nucleotide sequence ID" value="NZ_CP149792.1"/>
</dbReference>
<dbReference type="EMBL" id="CP150096">
    <property type="protein sequence ID" value="WZN47588.1"/>
    <property type="molecule type" value="Genomic_DNA"/>
</dbReference>
<reference evidence="5 6" key="1">
    <citation type="submission" date="2024-03" db="EMBL/GenBank/DDBJ databases">
        <title>Chitinophaga caseinilytica sp. nov., a casein hydrolysing bacterium isolated from forest soil.</title>
        <authorList>
            <person name="Lee D.S."/>
            <person name="Han D.M."/>
            <person name="Baek J.H."/>
            <person name="Choi D.G."/>
            <person name="Jeon J.H."/>
            <person name="Jeon C.O."/>
        </authorList>
    </citation>
    <scope>NUCLEOTIDE SEQUENCE [LARGE SCALE GENOMIC DNA]</scope>
    <source>
        <strain evidence="5 6">KACC 19118</strain>
    </source>
</reference>
<dbReference type="SUPFAM" id="SSF56349">
    <property type="entry name" value="DNA breaking-rejoining enzymes"/>
    <property type="match status" value="1"/>
</dbReference>
<gene>
    <name evidence="5" type="ORF">WJU22_05285</name>
</gene>
<dbReference type="PANTHER" id="PTHR30349:SF64">
    <property type="entry name" value="PROPHAGE INTEGRASE INTD-RELATED"/>
    <property type="match status" value="1"/>
</dbReference>
<dbReference type="PROSITE" id="PS51898">
    <property type="entry name" value="TYR_RECOMBINASE"/>
    <property type="match status" value="1"/>
</dbReference>
<sequence>MRQDHQTFSILFWLNRSRMKDGCPTIYLRLTLDMKRAEISTNRQVAESQWNQVGQCVRGTSPDAKALNQQLTLMKADLLRHFSHLLALGQRVTAESLKNAYLGVREKDKTLLEAYDFHIRRFSEKVAVGKKSVGSLKRLSVGKNKVIAFMKHQYKVSDKPLSELRLAFAGDFEHFLTTHQEMTGNTATKYLKLLKQVVKIAVEQGWLASSPFSGFKCPYEEPDRERLTMDEVMRIYNTEMHIDRLREVRDVYIFCCFTGYAYQDVYNLMQNDVTTGIDGEKWIIKNRIKTDNPERVPLLPIPMEIISRYKNHPYCQETGRLLPVNSNQRYNAYLKEIAVLCNIDKHLTTHTARHTFATTVTLEHDVPIETVSQLLGHRSIRTTQIYAKVTQRKISNNMQALRVKLEKQY</sequence>
<dbReference type="Gene3D" id="1.10.150.130">
    <property type="match status" value="1"/>
</dbReference>
<evidence type="ECO:0000259" key="4">
    <source>
        <dbReference type="PROSITE" id="PS51898"/>
    </source>
</evidence>
<dbReference type="InterPro" id="IPR025269">
    <property type="entry name" value="SAM-like_dom"/>
</dbReference>
<protein>
    <submittedName>
        <fullName evidence="5">Site-specific integrase</fullName>
    </submittedName>
</protein>
<dbReference type="Proteomes" id="UP001449657">
    <property type="component" value="Chromosome"/>
</dbReference>
<dbReference type="InterPro" id="IPR011010">
    <property type="entry name" value="DNA_brk_join_enz"/>
</dbReference>
<dbReference type="InterPro" id="IPR013762">
    <property type="entry name" value="Integrase-like_cat_sf"/>
</dbReference>
<keyword evidence="2" id="KW-0238">DNA-binding</keyword>
<dbReference type="Pfam" id="PF17293">
    <property type="entry name" value="Arm-DNA-bind_5"/>
    <property type="match status" value="1"/>
</dbReference>
<dbReference type="InterPro" id="IPR010998">
    <property type="entry name" value="Integrase_recombinase_N"/>
</dbReference>
<keyword evidence="6" id="KW-1185">Reference proteome</keyword>
<keyword evidence="3" id="KW-0233">DNA recombination</keyword>
<evidence type="ECO:0000256" key="1">
    <source>
        <dbReference type="ARBA" id="ARBA00008857"/>
    </source>
</evidence>
<evidence type="ECO:0000256" key="2">
    <source>
        <dbReference type="ARBA" id="ARBA00023125"/>
    </source>
</evidence>
<dbReference type="Pfam" id="PF00589">
    <property type="entry name" value="Phage_integrase"/>
    <property type="match status" value="1"/>
</dbReference>
<evidence type="ECO:0000256" key="3">
    <source>
        <dbReference type="ARBA" id="ARBA00023172"/>
    </source>
</evidence>
<dbReference type="CDD" id="cd01185">
    <property type="entry name" value="INTN1_C_like"/>
    <property type="match status" value="1"/>
</dbReference>
<comment type="similarity">
    <text evidence="1">Belongs to the 'phage' integrase family.</text>
</comment>
<dbReference type="Gene3D" id="1.10.443.10">
    <property type="entry name" value="Intergrase catalytic core"/>
    <property type="match status" value="1"/>
</dbReference>
<dbReference type="InterPro" id="IPR050090">
    <property type="entry name" value="Tyrosine_recombinase_XerCD"/>
</dbReference>
<dbReference type="Pfam" id="PF13102">
    <property type="entry name" value="Phage_int_SAM_5"/>
    <property type="match status" value="1"/>
</dbReference>
<feature type="domain" description="Tyr recombinase" evidence="4">
    <location>
        <begin position="222"/>
        <end position="399"/>
    </location>
</feature>
<evidence type="ECO:0000313" key="6">
    <source>
        <dbReference type="Proteomes" id="UP001449657"/>
    </source>
</evidence>
<dbReference type="PANTHER" id="PTHR30349">
    <property type="entry name" value="PHAGE INTEGRASE-RELATED"/>
    <property type="match status" value="1"/>
</dbReference>
<accession>A0ABZ2Z794</accession>